<feature type="compositionally biased region" description="Acidic residues" evidence="1">
    <location>
        <begin position="224"/>
        <end position="233"/>
    </location>
</feature>
<protein>
    <recommendedName>
        <fullName evidence="4">Urease accessory protein UreD</fullName>
    </recommendedName>
</protein>
<reference evidence="2 3" key="1">
    <citation type="submission" date="2015-04" db="EMBL/GenBank/DDBJ databases">
        <authorList>
            <person name="Heijne W.H."/>
            <person name="Fedorova N.D."/>
            <person name="Nierman W.C."/>
            <person name="Vollebregt A.W."/>
            <person name="Zhao Z."/>
            <person name="Wu L."/>
            <person name="Kumar M."/>
            <person name="Stam H."/>
            <person name="van den Berg M.A."/>
            <person name="Pel H.J."/>
        </authorList>
    </citation>
    <scope>NUCLEOTIDE SEQUENCE [LARGE SCALE GENOMIC DNA]</scope>
    <source>
        <strain evidence="2 3">CBS 393.64</strain>
    </source>
</reference>
<dbReference type="AlphaFoldDB" id="A0A0F4Z577"/>
<name>A0A0F4Z577_RASE3</name>
<evidence type="ECO:0008006" key="4">
    <source>
        <dbReference type="Google" id="ProtNLM"/>
    </source>
</evidence>
<keyword evidence="3" id="KW-1185">Reference proteome</keyword>
<proteinExistence type="predicted"/>
<evidence type="ECO:0000313" key="3">
    <source>
        <dbReference type="Proteomes" id="UP000053958"/>
    </source>
</evidence>
<feature type="compositionally biased region" description="Basic residues" evidence="1">
    <location>
        <begin position="204"/>
        <end position="219"/>
    </location>
</feature>
<evidence type="ECO:0000313" key="2">
    <source>
        <dbReference type="EMBL" id="KKA25652.1"/>
    </source>
</evidence>
<feature type="region of interest" description="Disordered" evidence="1">
    <location>
        <begin position="1"/>
        <end position="111"/>
    </location>
</feature>
<feature type="compositionally biased region" description="Basic and acidic residues" evidence="1">
    <location>
        <begin position="182"/>
        <end position="203"/>
    </location>
</feature>
<dbReference type="PANTHER" id="PTHR40644">
    <property type="entry name" value="UPF0653 PROTEIN C607.02C"/>
    <property type="match status" value="1"/>
</dbReference>
<dbReference type="OrthoDB" id="5876637at2759"/>
<dbReference type="GeneID" id="25312347"/>
<evidence type="ECO:0000256" key="1">
    <source>
        <dbReference type="SAM" id="MobiDB-lite"/>
    </source>
</evidence>
<feature type="compositionally biased region" description="Basic and acidic residues" evidence="1">
    <location>
        <begin position="165"/>
        <end position="175"/>
    </location>
</feature>
<dbReference type="RefSeq" id="XP_013332264.1">
    <property type="nucleotide sequence ID" value="XM_013476810.1"/>
</dbReference>
<dbReference type="EMBL" id="LASV01000015">
    <property type="protein sequence ID" value="KKA25652.1"/>
    <property type="molecule type" value="Genomic_DNA"/>
</dbReference>
<gene>
    <name evidence="2" type="ORF">T310_0292</name>
</gene>
<feature type="region of interest" description="Disordered" evidence="1">
    <location>
        <begin position="126"/>
        <end position="263"/>
    </location>
</feature>
<dbReference type="PANTHER" id="PTHR40644:SF1">
    <property type="entry name" value="UPF0653 PROTEIN C607.02C"/>
    <property type="match status" value="1"/>
</dbReference>
<organism evidence="2 3">
    <name type="scientific">Rasamsonia emersonii (strain ATCC 16479 / CBS 393.64 / IMI 116815)</name>
    <dbReference type="NCBI Taxonomy" id="1408163"/>
    <lineage>
        <taxon>Eukaryota</taxon>
        <taxon>Fungi</taxon>
        <taxon>Dikarya</taxon>
        <taxon>Ascomycota</taxon>
        <taxon>Pezizomycotina</taxon>
        <taxon>Eurotiomycetes</taxon>
        <taxon>Eurotiomycetidae</taxon>
        <taxon>Eurotiales</taxon>
        <taxon>Trichocomaceae</taxon>
        <taxon>Rasamsonia</taxon>
    </lineage>
</organism>
<comment type="caution">
    <text evidence="2">The sequence shown here is derived from an EMBL/GenBank/DDBJ whole genome shotgun (WGS) entry which is preliminary data.</text>
</comment>
<dbReference type="Proteomes" id="UP000053958">
    <property type="component" value="Unassembled WGS sequence"/>
</dbReference>
<sequence>MPHKHKRRQKDERTYDLPPNLIAKPLPVREDKNSKNGAKKKRIQELAARKASAEDDTPREFKRLMQYQKTGKLPSGLDDGQATSKNSKKRKRGETEGEKNSSVAAIPKILPGEKLSDFAARVDQALPLSGVKKSRKSASLPDLPKLREERLTKHEKRLRRLQQQWREEEARIREREEEERDEKEAEHEEELELWKQWEREAGKGKKKKKSVKSKKKRRKGNDPDTADEDDDDDPWAKLNAQRAAKPANPFEVVQAPPQLSTKPKEVLKMRRGAAVDVANVPSAAGSLRRREELAEERKNIVEQYRRLMAEKRQQL</sequence>
<accession>A0A0F4Z577</accession>
<feature type="compositionally biased region" description="Basic and acidic residues" evidence="1">
    <location>
        <begin position="43"/>
        <end position="63"/>
    </location>
</feature>